<dbReference type="PANTHER" id="PTHR41386">
    <property type="entry name" value="INTEGRAL MEMBRANE PROTEIN-RELATED"/>
    <property type="match status" value="1"/>
</dbReference>
<dbReference type="Pfam" id="PF06210">
    <property type="entry name" value="DUF1003"/>
    <property type="match status" value="1"/>
</dbReference>
<reference evidence="2" key="1">
    <citation type="submission" date="2022-07" db="EMBL/GenBank/DDBJ databases">
        <title>Tahibacter sp., a new gammaproteobacterium isolated from the silt sample collected at pig farm.</title>
        <authorList>
            <person name="Chen H."/>
        </authorList>
    </citation>
    <scope>NUCLEOTIDE SEQUENCE</scope>
    <source>
        <strain evidence="2">P2K</strain>
    </source>
</reference>
<dbReference type="EMBL" id="JANFQO010000002">
    <property type="protein sequence ID" value="MCQ4163544.1"/>
    <property type="molecule type" value="Genomic_DNA"/>
</dbReference>
<evidence type="ECO:0000313" key="2">
    <source>
        <dbReference type="EMBL" id="MCQ4163544.1"/>
    </source>
</evidence>
<organism evidence="2 3">
    <name type="scientific">Tahibacter harae</name>
    <dbReference type="NCBI Taxonomy" id="2963937"/>
    <lineage>
        <taxon>Bacteria</taxon>
        <taxon>Pseudomonadati</taxon>
        <taxon>Pseudomonadota</taxon>
        <taxon>Gammaproteobacteria</taxon>
        <taxon>Lysobacterales</taxon>
        <taxon>Rhodanobacteraceae</taxon>
        <taxon>Tahibacter</taxon>
    </lineage>
</organism>
<keyword evidence="3" id="KW-1185">Reference proteome</keyword>
<dbReference type="PANTHER" id="PTHR41386:SF1">
    <property type="entry name" value="MEMBRANE PROTEIN"/>
    <property type="match status" value="1"/>
</dbReference>
<evidence type="ECO:0000256" key="1">
    <source>
        <dbReference type="SAM" id="Phobius"/>
    </source>
</evidence>
<comment type="caution">
    <text evidence="2">The sequence shown here is derived from an EMBL/GenBank/DDBJ whole genome shotgun (WGS) entry which is preliminary data.</text>
</comment>
<feature type="transmembrane region" description="Helical" evidence="1">
    <location>
        <begin position="96"/>
        <end position="119"/>
    </location>
</feature>
<gene>
    <name evidence="2" type="ORF">NM961_02355</name>
</gene>
<keyword evidence="1" id="KW-1133">Transmembrane helix</keyword>
<dbReference type="InterPro" id="IPR010406">
    <property type="entry name" value="DUF1003"/>
</dbReference>
<accession>A0ABT1QLZ2</accession>
<keyword evidence="1" id="KW-0472">Membrane</keyword>
<name>A0ABT1QLZ2_9GAMM</name>
<dbReference type="RefSeq" id="WP_255910838.1">
    <property type="nucleotide sequence ID" value="NZ_JANFQO010000002.1"/>
</dbReference>
<proteinExistence type="predicted"/>
<sequence>MSATHPHYLDSASRWFGRRFADLDHSTRRALSHAAERRAIATAPATQQDVASFGERMADRVARFGGSWAFIGLFALFLAGWSLLNTQLPRALAFDPYPYIFLNLILSMLAALQAPIIMMSQNRQAAKDRQMAIYDYEVNVKAEVEIMALHDKLDALRSEHLLVLLQQQQAQIELLTRLVAAQPPAPAAD</sequence>
<dbReference type="Proteomes" id="UP001165498">
    <property type="component" value="Unassembled WGS sequence"/>
</dbReference>
<keyword evidence="1" id="KW-0812">Transmembrane</keyword>
<protein>
    <submittedName>
        <fullName evidence="2">DUF1003 domain-containing protein</fullName>
    </submittedName>
</protein>
<feature type="transmembrane region" description="Helical" evidence="1">
    <location>
        <begin position="64"/>
        <end position="84"/>
    </location>
</feature>
<evidence type="ECO:0000313" key="3">
    <source>
        <dbReference type="Proteomes" id="UP001165498"/>
    </source>
</evidence>